<accession>A0ABS7Z7C7</accession>
<dbReference type="SUPFAM" id="SSF49785">
    <property type="entry name" value="Galactose-binding domain-like"/>
    <property type="match status" value="1"/>
</dbReference>
<protein>
    <submittedName>
        <fullName evidence="2">DUF5126 domain-containing protein</fullName>
    </submittedName>
</protein>
<proteinExistence type="predicted"/>
<name>A0ABS7Z7C7_9SPHI</name>
<evidence type="ECO:0000259" key="1">
    <source>
        <dbReference type="PROSITE" id="PS50853"/>
    </source>
</evidence>
<dbReference type="InterPro" id="IPR033431">
    <property type="entry name" value="DUF5126"/>
</dbReference>
<dbReference type="Proteomes" id="UP001165302">
    <property type="component" value="Unassembled WGS sequence"/>
</dbReference>
<dbReference type="SUPFAM" id="SSF49265">
    <property type="entry name" value="Fibronectin type III"/>
    <property type="match status" value="1"/>
</dbReference>
<reference evidence="2" key="1">
    <citation type="submission" date="2020-10" db="EMBL/GenBank/DDBJ databases">
        <authorList>
            <person name="Lu T."/>
            <person name="Wang Q."/>
            <person name="Han X."/>
        </authorList>
    </citation>
    <scope>NUCLEOTIDE SEQUENCE</scope>
    <source>
        <strain evidence="2">WQ 366</strain>
    </source>
</reference>
<gene>
    <name evidence="2" type="ORF">IPZ78_09860</name>
</gene>
<dbReference type="InterPro" id="IPR003961">
    <property type="entry name" value="FN3_dom"/>
</dbReference>
<dbReference type="PROSITE" id="PS50853">
    <property type="entry name" value="FN3"/>
    <property type="match status" value="1"/>
</dbReference>
<dbReference type="InterPro" id="IPR032527">
    <property type="entry name" value="DUF4959"/>
</dbReference>
<dbReference type="InterPro" id="IPR008979">
    <property type="entry name" value="Galactose-bd-like_sf"/>
</dbReference>
<sequence length="405" mass="45617">MKKILIYLVFLIATSSFVIGCSEEKHTPVEQDAGPIAPVENVTIEPTPGGGNITYTLPNSKSLLYVLAEVTYPSGVVKEFVSSQYTTTIEVLGLPNEDTYTVKVYAVNKSNQKSESVETTFRCLKPPYQQVFESLRLAPDFGGVNVKWNDNSTEARLGVVIMHNDSLGDFVQYGAEYSTRINLSHSFRGMKSEENRFGIFVKDRFGNISDTLYANITPLFEELIPKSKFKAVLLPGDTPIWPGLSYVQWHFLWDDVVLVSYDNPYSSSFYSRYFVTSNSASLPQHITVDLGAQYHLSRFRLNNYYRFMDRNPKKYEIWGHSGPPPANGSWDGWVKLGEHEQFKPSGAGAGISPATEADKRYWLDGDMLNLQTDVGPVRYIRLKVLSNWSGTANFALHEITFWGSN</sequence>
<feature type="domain" description="Fibronectin type-III" evidence="1">
    <location>
        <begin position="38"/>
        <end position="127"/>
    </location>
</feature>
<dbReference type="EMBL" id="JADEYP010000016">
    <property type="protein sequence ID" value="MCA5005457.1"/>
    <property type="molecule type" value="Genomic_DNA"/>
</dbReference>
<organism evidence="2 3">
    <name type="scientific">Sphingobacterium bovistauri</name>
    <dbReference type="NCBI Taxonomy" id="2781959"/>
    <lineage>
        <taxon>Bacteria</taxon>
        <taxon>Pseudomonadati</taxon>
        <taxon>Bacteroidota</taxon>
        <taxon>Sphingobacteriia</taxon>
        <taxon>Sphingobacteriales</taxon>
        <taxon>Sphingobacteriaceae</taxon>
        <taxon>Sphingobacterium</taxon>
    </lineage>
</organism>
<dbReference type="InterPro" id="IPR032164">
    <property type="entry name" value="DUF5000"/>
</dbReference>
<dbReference type="Pfam" id="PF16323">
    <property type="entry name" value="DUF4959"/>
    <property type="match status" value="1"/>
</dbReference>
<evidence type="ECO:0000313" key="2">
    <source>
        <dbReference type="EMBL" id="MCA5005457.1"/>
    </source>
</evidence>
<keyword evidence="3" id="KW-1185">Reference proteome</keyword>
<comment type="caution">
    <text evidence="2">The sequence shown here is derived from an EMBL/GenBank/DDBJ whole genome shotgun (WGS) entry which is preliminary data.</text>
</comment>
<dbReference type="Gene3D" id="2.60.120.260">
    <property type="entry name" value="Galactose-binding domain-like"/>
    <property type="match status" value="1"/>
</dbReference>
<dbReference type="Pfam" id="PF17166">
    <property type="entry name" value="DUF5126"/>
    <property type="match status" value="1"/>
</dbReference>
<evidence type="ECO:0000313" key="3">
    <source>
        <dbReference type="Proteomes" id="UP001165302"/>
    </source>
</evidence>
<dbReference type="Pfam" id="PF16391">
    <property type="entry name" value="DUF5000"/>
    <property type="match status" value="1"/>
</dbReference>
<dbReference type="InterPro" id="IPR036116">
    <property type="entry name" value="FN3_sf"/>
</dbReference>
<dbReference type="PROSITE" id="PS51257">
    <property type="entry name" value="PROKAR_LIPOPROTEIN"/>
    <property type="match status" value="1"/>
</dbReference>
<dbReference type="RefSeq" id="WP_225553205.1">
    <property type="nucleotide sequence ID" value="NZ_JADEYP010000016.1"/>
</dbReference>